<keyword evidence="1" id="KW-0732">Signal</keyword>
<feature type="domain" description="Carbohydrate-binding" evidence="3">
    <location>
        <begin position="395"/>
        <end position="549"/>
    </location>
</feature>
<feature type="chain" id="PRO_5006647100" description="Calcineurin-like phosphoesterase domain-containing protein" evidence="1">
    <location>
        <begin position="19"/>
        <end position="578"/>
    </location>
</feature>
<dbReference type="SUPFAM" id="SSF56300">
    <property type="entry name" value="Metallo-dependent phosphatases"/>
    <property type="match status" value="1"/>
</dbReference>
<proteinExistence type="predicted"/>
<evidence type="ECO:0000256" key="1">
    <source>
        <dbReference type="SAM" id="SignalP"/>
    </source>
</evidence>
<evidence type="ECO:0000313" key="5">
    <source>
        <dbReference type="Proteomes" id="UP000051096"/>
    </source>
</evidence>
<dbReference type="InterPro" id="IPR029052">
    <property type="entry name" value="Metallo-depent_PP-like"/>
</dbReference>
<evidence type="ECO:0000259" key="3">
    <source>
        <dbReference type="Pfam" id="PF06452"/>
    </source>
</evidence>
<evidence type="ECO:0000259" key="2">
    <source>
        <dbReference type="Pfam" id="PF00149"/>
    </source>
</evidence>
<dbReference type="EMBL" id="LJUO01000003">
    <property type="protein sequence ID" value="KPK73772.1"/>
    <property type="molecule type" value="Genomic_DNA"/>
</dbReference>
<dbReference type="PANTHER" id="PTHR43143">
    <property type="entry name" value="METALLOPHOSPHOESTERASE, CALCINEURIN SUPERFAMILY"/>
    <property type="match status" value="1"/>
</dbReference>
<dbReference type="Gene3D" id="3.60.21.10">
    <property type="match status" value="1"/>
</dbReference>
<dbReference type="InterPro" id="IPR004843">
    <property type="entry name" value="Calcineurin-like_PHP"/>
</dbReference>
<dbReference type="Gene3D" id="2.60.40.1190">
    <property type="match status" value="1"/>
</dbReference>
<protein>
    <recommendedName>
        <fullName evidence="6">Calcineurin-like phosphoesterase domain-containing protein</fullName>
    </recommendedName>
</protein>
<dbReference type="InterPro" id="IPR051918">
    <property type="entry name" value="STPP_CPPED1"/>
</dbReference>
<dbReference type="GO" id="GO:0016052">
    <property type="term" value="P:carbohydrate catabolic process"/>
    <property type="evidence" value="ECO:0007669"/>
    <property type="project" value="InterPro"/>
</dbReference>
<name>A0A0S8GPJ9_UNCW3</name>
<gene>
    <name evidence="4" type="ORF">AMJ87_00760</name>
</gene>
<comment type="caution">
    <text evidence="4">The sequence shown here is derived from an EMBL/GenBank/DDBJ whole genome shotgun (WGS) entry which is preliminary data.</text>
</comment>
<reference evidence="4 5" key="1">
    <citation type="journal article" date="2015" name="Microbiome">
        <title>Genomic resolution of linkages in carbon, nitrogen, and sulfur cycling among widespread estuary sediment bacteria.</title>
        <authorList>
            <person name="Baker B.J."/>
            <person name="Lazar C.S."/>
            <person name="Teske A.P."/>
            <person name="Dick G.J."/>
        </authorList>
    </citation>
    <scope>NUCLEOTIDE SEQUENCE [LARGE SCALE GENOMIC DNA]</scope>
    <source>
        <strain evidence="4">SM23_60</strain>
    </source>
</reference>
<dbReference type="GO" id="GO:0030246">
    <property type="term" value="F:carbohydrate binding"/>
    <property type="evidence" value="ECO:0007669"/>
    <property type="project" value="InterPro"/>
</dbReference>
<dbReference type="Pfam" id="PF00149">
    <property type="entry name" value="Metallophos"/>
    <property type="match status" value="1"/>
</dbReference>
<evidence type="ECO:0000313" key="4">
    <source>
        <dbReference type="EMBL" id="KPK73772.1"/>
    </source>
</evidence>
<dbReference type="SUPFAM" id="SSF49344">
    <property type="entry name" value="CBD9-like"/>
    <property type="match status" value="1"/>
</dbReference>
<sequence length="578" mass="65772">MKQLLVLVLVLCILSARADDQSVRFVVVGDRTSNAVEGVFSDIIDEILLLHPDFVINVGDLIEPPSEGSAEIINQWEEVLNTIEILPCDFYFVPGSNDIYSNLSGDIYEDMTGCERYYSFNKGKSHFIVLDNSITAWTPLSDADPEQFTWLLQDLEKHKDAEHIFVFLHVPSYLNALSANAPSPLVEAFTRFRVRAVFSGSLHSYMYLNEDGTDYIVIGSSGAETEDLDPAKGNFYHYLYVTVDGEIYDAAVIRKGSVFLRNVVTGSDYFNIQRAQGEVVSFPDLFWYEDSPKKSTKSRFRVNNTGIDSINSPLVWHFDTLRYSISPSCIPIALAPEETAEYEFELETKDDANIFPLPHFAVAFPFTYGKICTLKSSIGVRRVKKVKNFSTGPHIDGMLEERTWDRVKPITELARANGEASSVERCEIYLGHDKENVYIAARCFDSNLNTLRVQAAENDGSVYADDNLWFFFDTNMDEQTYYQLIVNPNAVVFDRSCRIEQGRPETDLQWNGPWEVMSGREPEAWIIEMRIPKSELAPFDEKKWGFNFRRLQTRLAEAGHWSLPFGHNPSSFGIIEFD</sequence>
<organism evidence="4 5">
    <name type="scientific">candidate division WOR_3 bacterium SM23_60</name>
    <dbReference type="NCBI Taxonomy" id="1703780"/>
    <lineage>
        <taxon>Bacteria</taxon>
        <taxon>Bacteria division WOR-3</taxon>
    </lineage>
</organism>
<feature type="signal peptide" evidence="1">
    <location>
        <begin position="1"/>
        <end position="18"/>
    </location>
</feature>
<dbReference type="PANTHER" id="PTHR43143:SF1">
    <property type="entry name" value="SERINE_THREONINE-PROTEIN PHOSPHATASE CPPED1"/>
    <property type="match status" value="1"/>
</dbReference>
<dbReference type="Proteomes" id="UP000051096">
    <property type="component" value="Unassembled WGS sequence"/>
</dbReference>
<evidence type="ECO:0008006" key="6">
    <source>
        <dbReference type="Google" id="ProtNLM"/>
    </source>
</evidence>
<accession>A0A0S8GPJ9</accession>
<dbReference type="AlphaFoldDB" id="A0A0S8GPJ9"/>
<dbReference type="Pfam" id="PF06452">
    <property type="entry name" value="CBM9_1"/>
    <property type="match status" value="1"/>
</dbReference>
<dbReference type="GO" id="GO:0004553">
    <property type="term" value="F:hydrolase activity, hydrolyzing O-glycosyl compounds"/>
    <property type="evidence" value="ECO:0007669"/>
    <property type="project" value="InterPro"/>
</dbReference>
<feature type="domain" description="Calcineurin-like phosphoesterase" evidence="2">
    <location>
        <begin position="40"/>
        <end position="204"/>
    </location>
</feature>
<dbReference type="InterPro" id="IPR010502">
    <property type="entry name" value="Carb-bd_dom_fam9"/>
</dbReference>